<reference evidence="7 8" key="1">
    <citation type="submission" date="2018-07" db="EMBL/GenBank/DDBJ databases">
        <title>Genome sequencing of Runella.</title>
        <authorList>
            <person name="Baek M.-G."/>
            <person name="Yi H."/>
        </authorList>
    </citation>
    <scope>NUCLEOTIDE SEQUENCE [LARGE SCALE GENOMIC DNA]</scope>
    <source>
        <strain evidence="7 8">HYN0085</strain>
    </source>
</reference>
<dbReference type="Pfam" id="PF01810">
    <property type="entry name" value="LysE"/>
    <property type="match status" value="1"/>
</dbReference>
<evidence type="ECO:0000256" key="6">
    <source>
        <dbReference type="SAM" id="Phobius"/>
    </source>
</evidence>
<keyword evidence="5 6" id="KW-0472">Membrane</keyword>
<feature type="transmembrane region" description="Helical" evidence="6">
    <location>
        <begin position="40"/>
        <end position="65"/>
    </location>
</feature>
<accession>A0A344TH81</accession>
<dbReference type="PANTHER" id="PTHR30086:SF20">
    <property type="entry name" value="ARGININE EXPORTER PROTEIN ARGO-RELATED"/>
    <property type="match status" value="1"/>
</dbReference>
<gene>
    <name evidence="7" type="ORF">DR864_09780</name>
</gene>
<feature type="transmembrane region" description="Helical" evidence="6">
    <location>
        <begin position="153"/>
        <end position="174"/>
    </location>
</feature>
<feature type="transmembrane region" description="Helical" evidence="6">
    <location>
        <begin position="71"/>
        <end position="92"/>
    </location>
</feature>
<protein>
    <submittedName>
        <fullName evidence="7">LysE family translocator</fullName>
    </submittedName>
</protein>
<evidence type="ECO:0000256" key="1">
    <source>
        <dbReference type="ARBA" id="ARBA00004651"/>
    </source>
</evidence>
<dbReference type="AlphaFoldDB" id="A0A344TH81"/>
<dbReference type="KEGG" id="run:DR864_09780"/>
<dbReference type="Proteomes" id="UP000251993">
    <property type="component" value="Chromosome"/>
</dbReference>
<name>A0A344TH81_9BACT</name>
<dbReference type="GO" id="GO:0005886">
    <property type="term" value="C:plasma membrane"/>
    <property type="evidence" value="ECO:0007669"/>
    <property type="project" value="UniProtKB-SubCell"/>
</dbReference>
<feature type="transmembrane region" description="Helical" evidence="6">
    <location>
        <begin position="186"/>
        <end position="204"/>
    </location>
</feature>
<feature type="transmembrane region" description="Helical" evidence="6">
    <location>
        <begin position="6"/>
        <end position="28"/>
    </location>
</feature>
<keyword evidence="4 6" id="KW-1133">Transmembrane helix</keyword>
<dbReference type="RefSeq" id="WP_114066787.1">
    <property type="nucleotide sequence ID" value="NZ_CP030850.1"/>
</dbReference>
<evidence type="ECO:0000256" key="2">
    <source>
        <dbReference type="ARBA" id="ARBA00022475"/>
    </source>
</evidence>
<evidence type="ECO:0000256" key="4">
    <source>
        <dbReference type="ARBA" id="ARBA00022989"/>
    </source>
</evidence>
<evidence type="ECO:0000313" key="7">
    <source>
        <dbReference type="EMBL" id="AXE18002.1"/>
    </source>
</evidence>
<organism evidence="7 8">
    <name type="scientific">Runella rosea</name>
    <dbReference type="NCBI Taxonomy" id="2259595"/>
    <lineage>
        <taxon>Bacteria</taxon>
        <taxon>Pseudomonadati</taxon>
        <taxon>Bacteroidota</taxon>
        <taxon>Cytophagia</taxon>
        <taxon>Cytophagales</taxon>
        <taxon>Spirosomataceae</taxon>
        <taxon>Runella</taxon>
    </lineage>
</organism>
<dbReference type="PANTHER" id="PTHR30086">
    <property type="entry name" value="ARGININE EXPORTER PROTEIN ARGO"/>
    <property type="match status" value="1"/>
</dbReference>
<comment type="subcellular location">
    <subcellularLocation>
        <location evidence="1">Cell membrane</location>
        <topology evidence="1">Multi-pass membrane protein</topology>
    </subcellularLocation>
</comment>
<dbReference type="InterPro" id="IPR001123">
    <property type="entry name" value="LeuE-type"/>
</dbReference>
<sequence length="209" mass="22642">MNPNEFLLFAFATLMLNLTPGSDMIYVATRSTTQGTQAGIVSALGIAGGCLVHTFAAVLGLSVLIAESAVAFNIVKFLGVGYLCYLGMTSLLSKNTLSTQTSLESIPLKKIFWQGVYTNVLNPKVALFFLAFLPQFADVHSEDFKWQVLVLGIWFNVSGTLVNAAVAVFFGKAGRYLNQLPHFSRIQNKVTGAMMLGLGVYLAFAKQKL</sequence>
<evidence type="ECO:0000256" key="5">
    <source>
        <dbReference type="ARBA" id="ARBA00023136"/>
    </source>
</evidence>
<evidence type="ECO:0000256" key="3">
    <source>
        <dbReference type="ARBA" id="ARBA00022692"/>
    </source>
</evidence>
<dbReference type="PIRSF" id="PIRSF006324">
    <property type="entry name" value="LeuE"/>
    <property type="match status" value="1"/>
</dbReference>
<keyword evidence="2" id="KW-1003">Cell membrane</keyword>
<evidence type="ECO:0000313" key="8">
    <source>
        <dbReference type="Proteomes" id="UP000251993"/>
    </source>
</evidence>
<keyword evidence="3 6" id="KW-0812">Transmembrane</keyword>
<dbReference type="GO" id="GO:0015171">
    <property type="term" value="F:amino acid transmembrane transporter activity"/>
    <property type="evidence" value="ECO:0007669"/>
    <property type="project" value="TreeGrafter"/>
</dbReference>
<dbReference type="OrthoDB" id="9784202at2"/>
<feature type="transmembrane region" description="Helical" evidence="6">
    <location>
        <begin position="112"/>
        <end position="133"/>
    </location>
</feature>
<dbReference type="EMBL" id="CP030850">
    <property type="protein sequence ID" value="AXE18002.1"/>
    <property type="molecule type" value="Genomic_DNA"/>
</dbReference>
<keyword evidence="8" id="KW-1185">Reference proteome</keyword>
<proteinExistence type="predicted"/>